<proteinExistence type="predicted"/>
<evidence type="ECO:0000313" key="1">
    <source>
        <dbReference type="EMBL" id="UOE78402.1"/>
    </source>
</evidence>
<name>A0AB38R5Y3_PARTM</name>
<dbReference type="AlphaFoldDB" id="A0AB38R5Y3"/>
<reference evidence="1" key="1">
    <citation type="submission" date="2020-10" db="EMBL/GenBank/DDBJ databases">
        <authorList>
            <person name="Delgado J.A."/>
            <person name="Gonzalez J.M."/>
        </authorList>
    </citation>
    <scope>NUCLEOTIDE SEQUENCE</scope>
    <source>
        <strain evidence="1">23.6</strain>
        <plasmid evidence="1">unnamed2</plasmid>
    </source>
</reference>
<dbReference type="EMBL" id="CP063416">
    <property type="protein sequence ID" value="UOE78402.1"/>
    <property type="molecule type" value="Genomic_DNA"/>
</dbReference>
<evidence type="ECO:0000313" key="2">
    <source>
        <dbReference type="Proteomes" id="UP001058458"/>
    </source>
</evidence>
<dbReference type="RefSeq" id="WP_256835520.1">
    <property type="nucleotide sequence ID" value="NZ_CP063416.1"/>
</dbReference>
<organism evidence="1 2">
    <name type="scientific">Parageobacillus thermoglucosidasius</name>
    <name type="common">Geobacillus thermoglucosidasius</name>
    <dbReference type="NCBI Taxonomy" id="1426"/>
    <lineage>
        <taxon>Bacteria</taxon>
        <taxon>Bacillati</taxon>
        <taxon>Bacillota</taxon>
        <taxon>Bacilli</taxon>
        <taxon>Bacillales</taxon>
        <taxon>Anoxybacillaceae</taxon>
        <taxon>Parageobacillus</taxon>
    </lineage>
</organism>
<keyword evidence="1" id="KW-0614">Plasmid</keyword>
<geneLocation type="plasmid" evidence="1 2">
    <name>unnamed2</name>
</geneLocation>
<sequence>MKTINWFFNQERVAKAIQSYVQAVVDFVKTENEIAIVDYDAVIEGVKDNIDFFDYAEKMLGENATLEEIDAMVEKLKDSVVNDILEKFNDRIDVELVREGENYFDGERYQVADRDLVTNARYTIRFTPNGHVKHEDRRLIIKLLNFLCDKRYLYKVKIDWETVWRTNDDLCVYAIKDTQGTETTLLDRETVFNYLQKEGIFITIRRAT</sequence>
<accession>A0AB38R5Y3</accession>
<dbReference type="Proteomes" id="UP001058458">
    <property type="component" value="Plasmid unnamed2"/>
</dbReference>
<protein>
    <recommendedName>
        <fullName evidence="3">Phage protein</fullName>
    </recommendedName>
</protein>
<evidence type="ECO:0008006" key="3">
    <source>
        <dbReference type="Google" id="ProtNLM"/>
    </source>
</evidence>
<gene>
    <name evidence="1" type="ORF">IMI45_20100</name>
</gene>